<keyword evidence="13" id="KW-1185">Reference proteome</keyword>
<name>H2S3V1_TAKRU</name>
<evidence type="ECO:0000256" key="6">
    <source>
        <dbReference type="ARBA" id="ARBA00022900"/>
    </source>
</evidence>
<dbReference type="InterPro" id="IPR036595">
    <property type="entry name" value="A-macroglobulin_rcpt-bd_sf"/>
</dbReference>
<dbReference type="Pfam" id="PF01835">
    <property type="entry name" value="MG2"/>
    <property type="match status" value="1"/>
</dbReference>
<evidence type="ECO:0000313" key="12">
    <source>
        <dbReference type="Ensembl" id="ENSTRUP00000007073.3"/>
    </source>
</evidence>
<evidence type="ECO:0000313" key="13">
    <source>
        <dbReference type="Proteomes" id="UP000005226"/>
    </source>
</evidence>
<dbReference type="CDD" id="cd00017">
    <property type="entry name" value="ANATO"/>
    <property type="match status" value="1"/>
</dbReference>
<dbReference type="SUPFAM" id="SSF48239">
    <property type="entry name" value="Terpenoid cyclases/Protein prenyltransferases"/>
    <property type="match status" value="1"/>
</dbReference>
<dbReference type="InterPro" id="IPR000020">
    <property type="entry name" value="Anaphylatoxin/fibulin"/>
</dbReference>
<dbReference type="InterPro" id="IPR001134">
    <property type="entry name" value="Netrin_domain"/>
</dbReference>
<reference evidence="12" key="2">
    <citation type="submission" date="2025-08" db="UniProtKB">
        <authorList>
            <consortium name="Ensembl"/>
        </authorList>
    </citation>
    <scope>IDENTIFICATION</scope>
</reference>
<dbReference type="Gene3D" id="1.20.91.20">
    <property type="entry name" value="Anaphylotoxins (complement system)"/>
    <property type="match status" value="1"/>
</dbReference>
<dbReference type="InterPro" id="IPR001599">
    <property type="entry name" value="Macroglobln_a2"/>
</dbReference>
<dbReference type="Pfam" id="PF00207">
    <property type="entry name" value="A2M"/>
    <property type="match status" value="1"/>
</dbReference>
<dbReference type="SMART" id="SM01361">
    <property type="entry name" value="A2M_recep"/>
    <property type="match status" value="1"/>
</dbReference>
<organism evidence="12 13">
    <name type="scientific">Takifugu rubripes</name>
    <name type="common">Japanese pufferfish</name>
    <name type="synonym">Fugu rubripes</name>
    <dbReference type="NCBI Taxonomy" id="31033"/>
    <lineage>
        <taxon>Eukaryota</taxon>
        <taxon>Metazoa</taxon>
        <taxon>Chordata</taxon>
        <taxon>Craniata</taxon>
        <taxon>Vertebrata</taxon>
        <taxon>Euteleostomi</taxon>
        <taxon>Actinopterygii</taxon>
        <taxon>Neopterygii</taxon>
        <taxon>Teleostei</taxon>
        <taxon>Neoteleostei</taxon>
        <taxon>Acanthomorphata</taxon>
        <taxon>Eupercaria</taxon>
        <taxon>Tetraodontiformes</taxon>
        <taxon>Tetradontoidea</taxon>
        <taxon>Tetraodontidae</taxon>
        <taxon>Takifugu</taxon>
    </lineage>
</organism>
<dbReference type="Pfam" id="PF01821">
    <property type="entry name" value="ANATO"/>
    <property type="match status" value="1"/>
</dbReference>
<dbReference type="PROSITE" id="PS01177">
    <property type="entry name" value="ANAPHYLATOXIN_1"/>
    <property type="match status" value="1"/>
</dbReference>
<keyword evidence="8" id="KW-0325">Glycoprotein</keyword>
<dbReference type="InterPro" id="IPR011626">
    <property type="entry name" value="Alpha-macroglobulin_TED"/>
</dbReference>
<dbReference type="Pfam" id="PF17790">
    <property type="entry name" value="MG1"/>
    <property type="match status" value="1"/>
</dbReference>
<dbReference type="FunFam" id="2.60.40.1940:FF:000001">
    <property type="entry name" value="Complement component C3"/>
    <property type="match status" value="1"/>
</dbReference>
<dbReference type="InterPro" id="IPR013783">
    <property type="entry name" value="Ig-like_fold"/>
</dbReference>
<dbReference type="Gene3D" id="2.60.40.690">
    <property type="entry name" value="Alpha-macroglobulin, receptor-binding domain"/>
    <property type="match status" value="1"/>
</dbReference>
<dbReference type="Gene3D" id="2.60.40.1930">
    <property type="match status" value="3"/>
</dbReference>
<dbReference type="InterPro" id="IPR018081">
    <property type="entry name" value="Anaphylatoxin_comp_syst"/>
</dbReference>
<dbReference type="Gene3D" id="6.20.50.160">
    <property type="match status" value="1"/>
</dbReference>
<protein>
    <submittedName>
        <fullName evidence="12">Complement component c3b, tandem duplicate 1</fullName>
    </submittedName>
</protein>
<keyword evidence="3" id="KW-0964">Secreted</keyword>
<evidence type="ECO:0000256" key="1">
    <source>
        <dbReference type="ARBA" id="ARBA00004613"/>
    </source>
</evidence>
<evidence type="ECO:0000259" key="11">
    <source>
        <dbReference type="PROSITE" id="PS50189"/>
    </source>
</evidence>
<evidence type="ECO:0000256" key="2">
    <source>
        <dbReference type="ARBA" id="ARBA00010952"/>
    </source>
</evidence>
<dbReference type="SUPFAM" id="SSF47686">
    <property type="entry name" value="Anaphylotoxins (complement system)"/>
    <property type="match status" value="1"/>
</dbReference>
<dbReference type="Pfam" id="PF07678">
    <property type="entry name" value="TED_complement"/>
    <property type="match status" value="1"/>
</dbReference>
<dbReference type="SMART" id="SM00643">
    <property type="entry name" value="C345C"/>
    <property type="match status" value="1"/>
</dbReference>
<dbReference type="InParanoid" id="H2S3V1"/>
<dbReference type="InterPro" id="IPR008993">
    <property type="entry name" value="TIMP-like_OB-fold"/>
</dbReference>
<reference evidence="12 13" key="1">
    <citation type="journal article" date="2011" name="Genome Biol. Evol.">
        <title>Integration of the genetic map and genome assembly of fugu facilitates insights into distinct features of genome evolution in teleosts and mammals.</title>
        <authorList>
            <person name="Kai W."/>
            <person name="Kikuchi K."/>
            <person name="Tohari S."/>
            <person name="Chew A.K."/>
            <person name="Tay A."/>
            <person name="Fujiwara A."/>
            <person name="Hosoya S."/>
            <person name="Suetake H."/>
            <person name="Naruse K."/>
            <person name="Brenner S."/>
            <person name="Suzuki Y."/>
            <person name="Venkatesh B."/>
        </authorList>
    </citation>
    <scope>NUCLEOTIDE SEQUENCE [LARGE SCALE GENOMIC DNA]</scope>
</reference>
<dbReference type="SMART" id="SM01359">
    <property type="entry name" value="A2M_N_2"/>
    <property type="match status" value="1"/>
</dbReference>
<dbReference type="CDD" id="cd02896">
    <property type="entry name" value="complement_C3_C4_C5"/>
    <property type="match status" value="1"/>
</dbReference>
<dbReference type="PROSITE" id="PS50189">
    <property type="entry name" value="NTR"/>
    <property type="match status" value="1"/>
</dbReference>
<dbReference type="SMART" id="SM01360">
    <property type="entry name" value="A2M"/>
    <property type="match status" value="1"/>
</dbReference>
<evidence type="ECO:0000256" key="5">
    <source>
        <dbReference type="ARBA" id="ARBA00022729"/>
    </source>
</evidence>
<dbReference type="Gene3D" id="2.40.50.120">
    <property type="match status" value="1"/>
</dbReference>
<proteinExistence type="inferred from homology"/>
<dbReference type="OMA" id="KTEGMCS"/>
<dbReference type="InterPro" id="IPR048848">
    <property type="entry name" value="C3_CUB2"/>
</dbReference>
<dbReference type="InterPro" id="IPR050473">
    <property type="entry name" value="A2M/Complement_sys"/>
</dbReference>
<reference evidence="12" key="3">
    <citation type="submission" date="2025-09" db="UniProtKB">
        <authorList>
            <consortium name="Ensembl"/>
        </authorList>
    </citation>
    <scope>IDENTIFICATION</scope>
</reference>
<feature type="chain" id="PRO_5025425357" evidence="9">
    <location>
        <begin position="21"/>
        <end position="1799"/>
    </location>
</feature>
<dbReference type="SUPFAM" id="SSF49410">
    <property type="entry name" value="Alpha-macroglobulin receptor domain"/>
    <property type="match status" value="1"/>
</dbReference>
<dbReference type="Gene3D" id="2.20.130.20">
    <property type="match status" value="1"/>
</dbReference>
<dbReference type="PANTHER" id="PTHR11412:SF167">
    <property type="entry name" value="COMPLEMENT COMPONENT C3B, TANDEM DUPLICATE 1 ISOFORM X1-RELATED"/>
    <property type="match status" value="1"/>
</dbReference>
<dbReference type="Pfam" id="PF07677">
    <property type="entry name" value="A2M_recep"/>
    <property type="match status" value="1"/>
</dbReference>
<evidence type="ECO:0000256" key="4">
    <source>
        <dbReference type="ARBA" id="ARBA00022690"/>
    </source>
</evidence>
<evidence type="ECO:0000256" key="8">
    <source>
        <dbReference type="ARBA" id="ARBA00023180"/>
    </source>
</evidence>
<evidence type="ECO:0000256" key="7">
    <source>
        <dbReference type="ARBA" id="ARBA00023157"/>
    </source>
</evidence>
<dbReference type="FunFam" id="2.60.40.10:FF:000155">
    <property type="entry name" value="complement C3 isoform X1"/>
    <property type="match status" value="1"/>
</dbReference>
<dbReference type="InterPro" id="IPR018933">
    <property type="entry name" value="Netrin_module_non-TIMP"/>
</dbReference>
<dbReference type="Gene3D" id="1.50.10.20">
    <property type="match status" value="1"/>
</dbReference>
<evidence type="ECO:0000256" key="9">
    <source>
        <dbReference type="SAM" id="SignalP"/>
    </source>
</evidence>
<dbReference type="Ensembl" id="ENSTRUT00000007118.3">
    <property type="protein sequence ID" value="ENSTRUP00000007073.3"/>
    <property type="gene ID" value="ENSTRUG00000003028.3"/>
</dbReference>
<dbReference type="Gene3D" id="2.60.40.1940">
    <property type="match status" value="1"/>
</dbReference>
<dbReference type="Gene3D" id="2.60.40.10">
    <property type="entry name" value="Immunoglobulins"/>
    <property type="match status" value="2"/>
</dbReference>
<dbReference type="SUPFAM" id="SSF50242">
    <property type="entry name" value="TIMP-like"/>
    <property type="match status" value="1"/>
</dbReference>
<sequence length="1799" mass="203018">MAPWTLHSIWILVFLCSCDGQLDVAVRPSRHRIRWRDRFRERDSLWDLRRIPNPRRSIATVPRFTLLAPDLLRTDSLENIYLQADGVTTPVTVSISIQNFGKTSMLLQDSVTLNQENGFHTLKSIQLPSDNLNREEKKNKFVYLKVVYGGFYTEERAIMVSFQSGYIFIQTDKPIYNPGDTVRFRAFVSSPSFKAFDSSITVDIKNPDGIVVKQVSRTRATNGIYVDAFPLSEIVNEGMWTVVSKFDHWKQNTFTTQFEVKKYLLPAFNVTLTPRKPFFSLYESELAVEISARYLYGEPVQGTAYVVFGIKINQEMIRLPSVKKVTDLDGGIVRLHMSDIKRLYPSVTSLVGNSIYVKASVLTKSGSDLVEAEKTGIKIVQSPYVVSFKDMIKYFKPGHPFDFTIQVSNQDGSPAHNVPVKVNLLDSPLTVFAGSVRATINMPKLQSQQTITVETVRADLRPEQQAKQQVSLGDLLSLKLSISTSEPTVRENIKHITYLVLNKGQIIATERIDVTGQLLTSVKLTITPDMMPSFRFVAFYSIPWSGREEVVPDSIWVDVEDSCVGGLKVRPVDGIPRDYTPGKTFNFQVRGDPGAKVGLVAVDNAIFLLNKDRLTQRKIWDVVEHGDIGCTRGGGRDASMVFSDAGLLYASSAGFQTQTRQALQCRVSARRRRSAEQLQRKAQLENYYKEKLQRRCCQDGLRNIPMPYSCTRRSFYITEGWECIRAFRYCCATYRNQEFNTEIPTTLPPMTTQPMTTSAPMTPHPPMPTFPFYGLGQANTPIRLIPYSRQMDTVLVSVERNIETFNFGARREKVEEVHTMAVGELEEDDDEEDGWEYQDESDIYLRSKFYESWLWKSIDLPVQADRDGLATKNVDSALPDSITEWGVLAISASPDTGFCVAEPYNVRAWKRFFVDLRLPYSVARNEQVEIKAVIHNYGYEDMHVRVVLMKTEHMCSIAFKDRHTQEVKVAAGSSVAVPYTIVPLAVGKLPVEVMVVGRDLTGGDRIQKLLRVVLDGVEKTEVWSAVLNPAAEGGKQLVNVDKIKLESVVPNSQPETFINVRGNVLADSIDNSITEDSLASLIRMPGGCVEQNLASITLPLIATLYLERTEGWESVGVQRKAEALRYIRRGYENQLAYRKSDGSYPPYRRQGASTWITAYVVKVFSMAYAIVGVNEQQVCDPLLYLVKNKLQRTGMYIEDNPVYSTTMTGGLRGDDPQITLTAFVLIALAEAKQAGISCSDPTINLDSVMLRTADYLKKAIEQSGRRPYTVAIASYALVLLKKPQQYNPLSVLIRSAAPERNHWPDSQNTLFTLEATGYALLALVKLGRMEEAERAFKFLNSQRRRGGGFGSTQSTMVVLHALSEYLIMKPPPEDLSLDVDVRIQGRKEIRYHFDPSSAYAARSSRLPANLDLEVEARGNGEGILEVVTHYNQLHVVEEEKPCKHFELAVTIEESSEKPPADVEKSYQLTIKVRALGPQDVRMVVLDISLPTGFTPENSDLEMLSNSVDHYISNFKIVDNLSDRGSLIIHLFKVSHKEQEILVFRLQQSFRVGLLQPSSVTAYQYYSPDHRCSRTYSPSRNTEELTKICRDNVCRCTQGDCCISKPDTENFPNKERETFACSSLHHVFKVKVLSMVQSYYDKYEMEIIQIIKLGVEPGVEQGQRRFFLSHGGCRDGLELKLGSQYLIIGPKEDQWSIDSNTNQFLYMLGKDTWVEHWPSPAECSSNPSCRSNAGVWMTLQTNCPSMPADSNAFKKLQLLIVWNSHPISSKCTTFVPSNVLSVVKESVVKERQNILYYMCI</sequence>
<keyword evidence="6" id="KW-0722">Serine protease inhibitor</keyword>
<dbReference type="GO" id="GO:0004867">
    <property type="term" value="F:serine-type endopeptidase inhibitor activity"/>
    <property type="evidence" value="ECO:0007669"/>
    <property type="project" value="UniProtKB-KW"/>
</dbReference>
<dbReference type="Pfam" id="PF01759">
    <property type="entry name" value="NTR"/>
    <property type="match status" value="1"/>
</dbReference>
<dbReference type="STRING" id="31033.ENSTRUP00000007073"/>
<feature type="signal peptide" evidence="9">
    <location>
        <begin position="1"/>
        <end position="20"/>
    </location>
</feature>
<dbReference type="Gene3D" id="2.60.120.1540">
    <property type="match status" value="1"/>
</dbReference>
<dbReference type="Pfam" id="PF07703">
    <property type="entry name" value="A2M_BRD"/>
    <property type="match status" value="1"/>
</dbReference>
<gene>
    <name evidence="12" type="primary">LOC101071828</name>
</gene>
<dbReference type="PROSITE" id="PS01178">
    <property type="entry name" value="ANAPHYLATOXIN_2"/>
    <property type="match status" value="1"/>
</dbReference>
<dbReference type="InterPro" id="IPR011625">
    <property type="entry name" value="A2M_N_BRD"/>
</dbReference>
<dbReference type="InterPro" id="IPR047565">
    <property type="entry name" value="Alpha-macroglob_thiol-ester_cl"/>
</dbReference>
<dbReference type="Proteomes" id="UP000005226">
    <property type="component" value="Chromosome 17"/>
</dbReference>
<dbReference type="InterPro" id="IPR009048">
    <property type="entry name" value="A-macroglobulin_rcpt-bd"/>
</dbReference>
<keyword evidence="5 9" id="KW-0732">Signal</keyword>
<comment type="similarity">
    <text evidence="2">Belongs to the protease inhibitor I39 (alpha-2-macroglobulin) family.</text>
</comment>
<dbReference type="Pfam" id="PF21308">
    <property type="entry name" value="C3_CUB2"/>
    <property type="match status" value="1"/>
</dbReference>
<feature type="domain" description="Anaphylatoxin-like" evidence="10">
    <location>
        <begin position="696"/>
        <end position="731"/>
    </location>
</feature>
<keyword evidence="7" id="KW-1015">Disulfide bond</keyword>
<dbReference type="GO" id="GO:0005615">
    <property type="term" value="C:extracellular space"/>
    <property type="evidence" value="ECO:0007669"/>
    <property type="project" value="InterPro"/>
</dbReference>
<dbReference type="InterPro" id="IPR041425">
    <property type="entry name" value="C3/4/5_MG1"/>
</dbReference>
<dbReference type="Pfam" id="PF17791">
    <property type="entry name" value="MG3"/>
    <property type="match status" value="1"/>
</dbReference>
<dbReference type="SMART" id="SM01419">
    <property type="entry name" value="Thiol-ester_cl"/>
    <property type="match status" value="1"/>
</dbReference>
<evidence type="ECO:0000256" key="3">
    <source>
        <dbReference type="ARBA" id="ARBA00022525"/>
    </source>
</evidence>
<dbReference type="FunFam" id="2.60.40.1930:FF:000001">
    <property type="entry name" value="CD109 isoform 3"/>
    <property type="match status" value="1"/>
</dbReference>
<dbReference type="GeneTree" id="ENSGT00940000154063"/>
<dbReference type="SMART" id="SM00104">
    <property type="entry name" value="ANATO"/>
    <property type="match status" value="1"/>
</dbReference>
<dbReference type="InterPro" id="IPR008930">
    <property type="entry name" value="Terpenoid_cyclase/PrenylTrfase"/>
</dbReference>
<evidence type="ECO:0000259" key="10">
    <source>
        <dbReference type="PROSITE" id="PS01178"/>
    </source>
</evidence>
<dbReference type="InterPro" id="IPR002890">
    <property type="entry name" value="MG2"/>
</dbReference>
<accession>H2S3V1</accession>
<keyword evidence="4" id="KW-0646">Protease inhibitor</keyword>
<comment type="subcellular location">
    <subcellularLocation>
        <location evidence="1">Secreted</location>
    </subcellularLocation>
</comment>
<dbReference type="InterPro" id="IPR041555">
    <property type="entry name" value="MG3"/>
</dbReference>
<dbReference type="PANTHER" id="PTHR11412">
    <property type="entry name" value="MACROGLOBULIN / COMPLEMENT"/>
    <property type="match status" value="1"/>
</dbReference>
<feature type="domain" description="NTR" evidence="11">
    <location>
        <begin position="1601"/>
        <end position="1742"/>
    </location>
</feature>